<dbReference type="AlphaFoldDB" id="A0A0B8ZU65"/>
<sequence length="256" mass="27438">MPGHADVAVPDLRIVEEAGEIDIALLEEVLAVGDAPQPHAGRRTPGGEVGLIVQVEAHALGRLDRGYGLVDEATVERQLEGLQHDPGVDAADIGLPALVGLGDILDHRKVAHVIEDRPLVPEVARRLDAVVDGIEEKLARLLVAGDGQVGEIEHGVVEVPAVNGVRVLVLADVGQVAAQRLQFLVVEPLDPRHDLAHQRVLEALPPAPVVKCRSNGQLDHDVGIFTCGIWVEIDMAEMFDTRFGCVHQVLYGRLCA</sequence>
<dbReference type="Proteomes" id="UP000031338">
    <property type="component" value="Unassembled WGS sequence"/>
</dbReference>
<reference evidence="1 2" key="1">
    <citation type="submission" date="2014-10" db="EMBL/GenBank/DDBJ databases">
        <title>Draft genome sequence of Novosphingobium subterraneum DSM 12447.</title>
        <authorList>
            <person name="Gan H.M."/>
            <person name="Gan H.Y."/>
            <person name="Savka M.A."/>
        </authorList>
    </citation>
    <scope>NUCLEOTIDE SEQUENCE [LARGE SCALE GENOMIC DNA]</scope>
    <source>
        <strain evidence="1 2">DSM 12447</strain>
    </source>
</reference>
<accession>A0A0B8ZU65</accession>
<proteinExistence type="predicted"/>
<evidence type="ECO:0000313" key="2">
    <source>
        <dbReference type="Proteomes" id="UP000031338"/>
    </source>
</evidence>
<dbReference type="STRING" id="48936.NJ75_01899"/>
<evidence type="ECO:0000313" key="1">
    <source>
        <dbReference type="EMBL" id="KHS46663.1"/>
    </source>
</evidence>
<keyword evidence="2" id="KW-1185">Reference proteome</keyword>
<gene>
    <name evidence="1" type="ORF">NJ75_01899</name>
</gene>
<name>A0A0B8ZU65_9SPHN</name>
<comment type="caution">
    <text evidence="1">The sequence shown here is derived from an EMBL/GenBank/DDBJ whole genome shotgun (WGS) entry which is preliminary data.</text>
</comment>
<organism evidence="1 2">
    <name type="scientific">Novosphingobium subterraneum</name>
    <dbReference type="NCBI Taxonomy" id="48936"/>
    <lineage>
        <taxon>Bacteria</taxon>
        <taxon>Pseudomonadati</taxon>
        <taxon>Pseudomonadota</taxon>
        <taxon>Alphaproteobacteria</taxon>
        <taxon>Sphingomonadales</taxon>
        <taxon>Sphingomonadaceae</taxon>
        <taxon>Novosphingobium</taxon>
    </lineage>
</organism>
<protein>
    <submittedName>
        <fullName evidence="1">Uncharacterized protein</fullName>
    </submittedName>
</protein>
<dbReference type="EMBL" id="JRVC01000008">
    <property type="protein sequence ID" value="KHS46663.1"/>
    <property type="molecule type" value="Genomic_DNA"/>
</dbReference>